<gene>
    <name evidence="2" type="ORF">FPSE_09338</name>
</gene>
<feature type="region of interest" description="Disordered" evidence="1">
    <location>
        <begin position="100"/>
        <end position="133"/>
    </location>
</feature>
<comment type="caution">
    <text evidence="2">The sequence shown here is derived from an EMBL/GenBank/DDBJ whole genome shotgun (WGS) entry which is preliminary data.</text>
</comment>
<dbReference type="AlphaFoldDB" id="K3V9S5"/>
<dbReference type="HOGENOM" id="CLU_155349_1_0_1"/>
<proteinExistence type="predicted"/>
<feature type="compositionally biased region" description="Polar residues" evidence="1">
    <location>
        <begin position="100"/>
        <end position="111"/>
    </location>
</feature>
<evidence type="ECO:0000256" key="1">
    <source>
        <dbReference type="SAM" id="MobiDB-lite"/>
    </source>
</evidence>
<evidence type="ECO:0000313" key="3">
    <source>
        <dbReference type="Proteomes" id="UP000007978"/>
    </source>
</evidence>
<dbReference type="RefSeq" id="XP_009260730.1">
    <property type="nucleotide sequence ID" value="XM_009262455.1"/>
</dbReference>
<keyword evidence="3" id="KW-1185">Reference proteome</keyword>
<dbReference type="Proteomes" id="UP000007978">
    <property type="component" value="Chromosome 3"/>
</dbReference>
<dbReference type="OrthoDB" id="2984728at2759"/>
<reference evidence="2 3" key="1">
    <citation type="journal article" date="2012" name="PLoS Pathog.">
        <title>Comparative pathogenomics reveals horizontally acquired novel virulence genes in fungi infecting cereal hosts.</title>
        <authorList>
            <person name="Gardiner D.M."/>
            <person name="McDonald M.C."/>
            <person name="Covarelli L."/>
            <person name="Solomon P.S."/>
            <person name="Rusu A.G."/>
            <person name="Marshall M."/>
            <person name="Kazan K."/>
            <person name="Chakraborty S."/>
            <person name="McDonald B.A."/>
            <person name="Manners J.M."/>
        </authorList>
    </citation>
    <scope>NUCLEOTIDE SEQUENCE [LARGE SCALE GENOMIC DNA]</scope>
    <source>
        <strain evidence="2 3">CS3096</strain>
    </source>
</reference>
<name>K3V9S5_FUSPC</name>
<dbReference type="KEGG" id="fpu:FPSE_09338"/>
<protein>
    <submittedName>
        <fullName evidence="2">Uncharacterized protein</fullName>
    </submittedName>
</protein>
<dbReference type="GeneID" id="20367955"/>
<evidence type="ECO:0000313" key="2">
    <source>
        <dbReference type="EMBL" id="EKJ70477.1"/>
    </source>
</evidence>
<accession>K3V9S5</accession>
<dbReference type="EMBL" id="AFNW01000309">
    <property type="protein sequence ID" value="EKJ70477.1"/>
    <property type="molecule type" value="Genomic_DNA"/>
</dbReference>
<sequence length="133" mass="14730">MYLGLSIFRTSTLYRLPPKKKLKELNKQTMPTTSGTVSSFDGGNKITATFVVDGVQCTFNGSFDPPVGDFNSYDAKLDYSDIRQLTTQREFRGKVSSQNLIIDTNNGPKITSHSDKPISPVSQFSGRGSWEHS</sequence>
<organism evidence="2 3">
    <name type="scientific">Fusarium pseudograminearum (strain CS3096)</name>
    <name type="common">Wheat and barley crown-rot fungus</name>
    <dbReference type="NCBI Taxonomy" id="1028729"/>
    <lineage>
        <taxon>Eukaryota</taxon>
        <taxon>Fungi</taxon>
        <taxon>Dikarya</taxon>
        <taxon>Ascomycota</taxon>
        <taxon>Pezizomycotina</taxon>
        <taxon>Sordariomycetes</taxon>
        <taxon>Hypocreomycetidae</taxon>
        <taxon>Hypocreales</taxon>
        <taxon>Nectriaceae</taxon>
        <taxon>Fusarium</taxon>
    </lineage>
</organism>